<gene>
    <name evidence="1" type="primary">yomR_1</name>
    <name evidence="1" type="ORF">LLCLJKAH_00158</name>
</gene>
<protein>
    <submittedName>
        <fullName evidence="1">YomR</fullName>
    </submittedName>
</protein>
<dbReference type="EMBL" id="LR881104">
    <property type="protein sequence ID" value="CAD5236147.1"/>
    <property type="molecule type" value="Genomic_DNA"/>
</dbReference>
<name>A0A7R8MJM2_9CAUD</name>
<accession>A0A7R8MJM2</accession>
<keyword evidence="2" id="KW-1185">Reference proteome</keyword>
<sequence>MATTYAYPYNPNANLSAAFITGETHTITTDPSRTYNWFVPFAAPFFSKGLVLTHVTSGRVLTPGVDFNFGLEYHIFNSTVAFYPVYGAIVIMDSTLIGTFSISYYTLGDRYAINEAKALALVANTAIDPRQTYWESVTDIPSQFPASDHQHDVSDLTGMADVVASINALTASLTNEGGKWWQALNEHLTDYNDPHHVLDMIPSGGTSIAKATQQQAEQGTDNTAYATSLRVAQYAAANILPTLNNHINATGNVHNLTAADLNLGNVPNYAAATQSDVDNNITPDSLITTVSIVQYIVNTALQNASLDQYQTSTDVTNAIQSAMGSISNYPLATDELATLGQDAATLMTPYATTLTIDGYQMNTTLGVCVLATEVTAYLAQGSITDTCLDMVNSVVYTYNTNTSAWELNSGVLPTTYLNNGRTYYNRVSGKGFLYRNNALVNVTGNAINNVTVSTSAPPVSTTGYADGYVWYQVV</sequence>
<dbReference type="Proteomes" id="UP000596247">
    <property type="component" value="Chromosome"/>
</dbReference>
<reference evidence="1 2" key="1">
    <citation type="submission" date="2020-09" db="EMBL/GenBank/DDBJ databases">
        <authorList>
            <person name="Jameson E."/>
        </authorList>
    </citation>
    <scope>NUCLEOTIDE SEQUENCE [LARGE SCALE GENOMIC DNA]</scope>
</reference>
<evidence type="ECO:0000313" key="2">
    <source>
        <dbReference type="Proteomes" id="UP000596247"/>
    </source>
</evidence>
<organism evidence="1 2">
    <name type="scientific">Klebsiella phage vB_KvM-Eowyn</name>
    <dbReference type="NCBI Taxonomy" id="2762819"/>
    <lineage>
        <taxon>Viruses</taxon>
        <taxon>Duplodnaviria</taxon>
        <taxon>Heunggongvirae</taxon>
        <taxon>Uroviricota</taxon>
        <taxon>Caudoviricetes</taxon>
        <taxon>Chimalliviridae</taxon>
        <taxon>Eowynvirus</taxon>
        <taxon>Eowynvirus eowyn</taxon>
    </lineage>
</organism>
<dbReference type="GeneID" id="77920114"/>
<evidence type="ECO:0000313" key="1">
    <source>
        <dbReference type="EMBL" id="CAD5236147.1"/>
    </source>
</evidence>
<dbReference type="RefSeq" id="YP_010644641.1">
    <property type="nucleotide sequence ID" value="NC_070650.1"/>
</dbReference>
<proteinExistence type="predicted"/>
<dbReference type="KEGG" id="vg:77920114"/>